<gene>
    <name evidence="2" type="ORF">SGRAN_3267</name>
</gene>
<dbReference type="Pfam" id="PF01575">
    <property type="entry name" value="MaoC_dehydratas"/>
    <property type="match status" value="1"/>
</dbReference>
<dbReference type="RefSeq" id="WP_067185482.1">
    <property type="nucleotide sequence ID" value="NZ_CP012199.1"/>
</dbReference>
<evidence type="ECO:0000313" key="3">
    <source>
        <dbReference type="Proteomes" id="UP000058599"/>
    </source>
</evidence>
<protein>
    <submittedName>
        <fullName evidence="2">MaoC family protein</fullName>
    </submittedName>
</protein>
<sequence length="157" mass="17038">MARHFIDPEPKFFEDFEPGDSMTTRGRTVDIGDITNYAGLTGDHYQLHTDEAFMATSRFGKRIAHGPLTFSLAVGLVGLSGFYGDAIAALVEITGLKATKPVFAGDTLHVLATVSRHEATGPKYGTLGVTYSVRNQDGEEVLTFLQTMLAKRRPSEG</sequence>
<dbReference type="Proteomes" id="UP000058599">
    <property type="component" value="Chromosome"/>
</dbReference>
<reference evidence="2 3" key="1">
    <citation type="journal article" date="2016" name="BMC Genomics">
        <title>Genomic analysis of the nitrate-respiring Sphingopyxis granuli (formerly Sphingomonas macrogoltabida) strain TFA.</title>
        <authorList>
            <person name="Garcia-Romero I."/>
            <person name="Perez-Pulido A.J."/>
            <person name="Gonzalez-Flores Y.E."/>
            <person name="Reyes-Ramirez F."/>
            <person name="Santero E."/>
            <person name="Floriano B."/>
        </authorList>
    </citation>
    <scope>NUCLEOTIDE SEQUENCE [LARGE SCALE GENOMIC DNA]</scope>
    <source>
        <strain evidence="2 3">TFA</strain>
    </source>
</reference>
<dbReference type="PANTHER" id="PTHR43664">
    <property type="entry name" value="MONOAMINE OXIDASE-RELATED"/>
    <property type="match status" value="1"/>
</dbReference>
<dbReference type="Gene3D" id="3.10.129.10">
    <property type="entry name" value="Hotdog Thioesterase"/>
    <property type="match status" value="1"/>
</dbReference>
<evidence type="ECO:0000313" key="2">
    <source>
        <dbReference type="EMBL" id="AMG75610.1"/>
    </source>
</evidence>
<dbReference type="InterPro" id="IPR029069">
    <property type="entry name" value="HotDog_dom_sf"/>
</dbReference>
<dbReference type="InterPro" id="IPR002539">
    <property type="entry name" value="MaoC-like_dom"/>
</dbReference>
<dbReference type="PANTHER" id="PTHR43664:SF1">
    <property type="entry name" value="BETA-METHYLMALYL-COA DEHYDRATASE"/>
    <property type="match status" value="1"/>
</dbReference>
<proteinExistence type="predicted"/>
<feature type="domain" description="MaoC-like" evidence="1">
    <location>
        <begin position="18"/>
        <end position="119"/>
    </location>
</feature>
<name>A0AA86L540_9SPHN</name>
<dbReference type="AlphaFoldDB" id="A0AA86L540"/>
<dbReference type="KEGG" id="sgi:SGRAN_3267"/>
<keyword evidence="3" id="KW-1185">Reference proteome</keyword>
<dbReference type="EMBL" id="CP012199">
    <property type="protein sequence ID" value="AMG75610.1"/>
    <property type="molecule type" value="Genomic_DNA"/>
</dbReference>
<organism evidence="2 3">
    <name type="scientific">Sphingopyxis granuli</name>
    <dbReference type="NCBI Taxonomy" id="267128"/>
    <lineage>
        <taxon>Bacteria</taxon>
        <taxon>Pseudomonadati</taxon>
        <taxon>Pseudomonadota</taxon>
        <taxon>Alphaproteobacteria</taxon>
        <taxon>Sphingomonadales</taxon>
        <taxon>Sphingomonadaceae</taxon>
        <taxon>Sphingopyxis</taxon>
    </lineage>
</organism>
<dbReference type="SUPFAM" id="SSF54637">
    <property type="entry name" value="Thioesterase/thiol ester dehydrase-isomerase"/>
    <property type="match status" value="1"/>
</dbReference>
<accession>A0AA86L540</accession>
<evidence type="ECO:0000259" key="1">
    <source>
        <dbReference type="Pfam" id="PF01575"/>
    </source>
</evidence>
<dbReference type="InterPro" id="IPR052342">
    <property type="entry name" value="MCH/BMMD"/>
</dbReference>